<feature type="transmembrane region" description="Helical" evidence="9">
    <location>
        <begin position="924"/>
        <end position="950"/>
    </location>
</feature>
<reference evidence="11" key="1">
    <citation type="submission" date="2022-11" db="EMBL/GenBank/DDBJ databases">
        <title>Centuries of genome instability and evolution in soft-shell clam transmissible cancer (bioRxiv).</title>
        <authorList>
            <person name="Hart S.F.M."/>
            <person name="Yonemitsu M.A."/>
            <person name="Giersch R.M."/>
            <person name="Beal B.F."/>
            <person name="Arriagada G."/>
            <person name="Davis B.W."/>
            <person name="Ostrander E.A."/>
            <person name="Goff S.P."/>
            <person name="Metzger M.J."/>
        </authorList>
    </citation>
    <scope>NUCLEOTIDE SEQUENCE</scope>
    <source>
        <strain evidence="11">MELC-2E11</strain>
        <tissue evidence="11">Siphon/mantle</tissue>
    </source>
</reference>
<evidence type="ECO:0000256" key="5">
    <source>
        <dbReference type="ARBA" id="ARBA00023043"/>
    </source>
</evidence>
<feature type="transmembrane region" description="Helical" evidence="9">
    <location>
        <begin position="1044"/>
        <end position="1066"/>
    </location>
</feature>
<evidence type="ECO:0000256" key="9">
    <source>
        <dbReference type="SAM" id="Phobius"/>
    </source>
</evidence>
<feature type="repeat" description="ANK" evidence="7">
    <location>
        <begin position="387"/>
        <end position="419"/>
    </location>
</feature>
<feature type="transmembrane region" description="Helical" evidence="9">
    <location>
        <begin position="880"/>
        <end position="904"/>
    </location>
</feature>
<feature type="transmembrane region" description="Helical" evidence="9">
    <location>
        <begin position="1006"/>
        <end position="1023"/>
    </location>
</feature>
<keyword evidence="3" id="KW-0677">Repeat</keyword>
<feature type="repeat" description="ANK" evidence="7">
    <location>
        <begin position="252"/>
        <end position="284"/>
    </location>
</feature>
<gene>
    <name evidence="11" type="ORF">MAR_020458</name>
</gene>
<organism evidence="11 12">
    <name type="scientific">Mya arenaria</name>
    <name type="common">Soft-shell clam</name>
    <dbReference type="NCBI Taxonomy" id="6604"/>
    <lineage>
        <taxon>Eukaryota</taxon>
        <taxon>Metazoa</taxon>
        <taxon>Spiralia</taxon>
        <taxon>Lophotrochozoa</taxon>
        <taxon>Mollusca</taxon>
        <taxon>Bivalvia</taxon>
        <taxon>Autobranchia</taxon>
        <taxon>Heteroconchia</taxon>
        <taxon>Euheterodonta</taxon>
        <taxon>Imparidentia</taxon>
        <taxon>Neoheterodontei</taxon>
        <taxon>Myida</taxon>
        <taxon>Myoidea</taxon>
        <taxon>Myidae</taxon>
        <taxon>Mya</taxon>
    </lineage>
</organism>
<dbReference type="Pfam" id="PF12796">
    <property type="entry name" value="Ank_2"/>
    <property type="match status" value="4"/>
</dbReference>
<evidence type="ECO:0000256" key="8">
    <source>
        <dbReference type="SAM" id="MobiDB-lite"/>
    </source>
</evidence>
<feature type="region of interest" description="Disordered" evidence="8">
    <location>
        <begin position="37"/>
        <end position="57"/>
    </location>
</feature>
<name>A0ABY7E9K9_MYAAR</name>
<dbReference type="SMART" id="SM00248">
    <property type="entry name" value="ANK"/>
    <property type="match status" value="15"/>
</dbReference>
<dbReference type="Gene3D" id="1.10.287.70">
    <property type="match status" value="1"/>
</dbReference>
<feature type="domain" description="Ion transport" evidence="10">
    <location>
        <begin position="883"/>
        <end position="1147"/>
    </location>
</feature>
<dbReference type="Proteomes" id="UP001164746">
    <property type="component" value="Chromosome 5"/>
</dbReference>
<dbReference type="PANTHER" id="PTHR24198">
    <property type="entry name" value="ANKYRIN REPEAT AND PROTEIN KINASE DOMAIN-CONTAINING PROTEIN"/>
    <property type="match status" value="1"/>
</dbReference>
<keyword evidence="6 9" id="KW-0472">Membrane</keyword>
<feature type="repeat" description="ANK" evidence="7">
    <location>
        <begin position="661"/>
        <end position="693"/>
    </location>
</feature>
<feature type="repeat" description="ANK" evidence="7">
    <location>
        <begin position="219"/>
        <end position="251"/>
    </location>
</feature>
<keyword evidence="2 9" id="KW-0812">Transmembrane</keyword>
<evidence type="ECO:0000313" key="12">
    <source>
        <dbReference type="Proteomes" id="UP001164746"/>
    </source>
</evidence>
<keyword evidence="4 9" id="KW-1133">Transmembrane helix</keyword>
<dbReference type="EMBL" id="CP111016">
    <property type="protein sequence ID" value="WAR05089.1"/>
    <property type="molecule type" value="Genomic_DNA"/>
</dbReference>
<dbReference type="SUPFAM" id="SSF48403">
    <property type="entry name" value="Ankyrin repeat"/>
    <property type="match status" value="2"/>
</dbReference>
<dbReference type="PROSITE" id="PS50297">
    <property type="entry name" value="ANK_REP_REGION"/>
    <property type="match status" value="6"/>
</dbReference>
<dbReference type="Gene3D" id="1.25.40.20">
    <property type="entry name" value="Ankyrin repeat-containing domain"/>
    <property type="match status" value="5"/>
</dbReference>
<dbReference type="Pfam" id="PF00520">
    <property type="entry name" value="Ion_trans"/>
    <property type="match status" value="1"/>
</dbReference>
<accession>A0ABY7E9K9</accession>
<dbReference type="PANTHER" id="PTHR24198:SF165">
    <property type="entry name" value="ANKYRIN REPEAT-CONTAINING PROTEIN-RELATED"/>
    <property type="match status" value="1"/>
</dbReference>
<feature type="repeat" description="ANK" evidence="7">
    <location>
        <begin position="354"/>
        <end position="386"/>
    </location>
</feature>
<evidence type="ECO:0000256" key="1">
    <source>
        <dbReference type="ARBA" id="ARBA00004141"/>
    </source>
</evidence>
<feature type="transmembrane region" description="Helical" evidence="9">
    <location>
        <begin position="1117"/>
        <end position="1138"/>
    </location>
</feature>
<evidence type="ECO:0000256" key="2">
    <source>
        <dbReference type="ARBA" id="ARBA00022692"/>
    </source>
</evidence>
<feature type="repeat" description="ANK" evidence="7">
    <location>
        <begin position="516"/>
        <end position="548"/>
    </location>
</feature>
<evidence type="ECO:0000313" key="11">
    <source>
        <dbReference type="EMBL" id="WAR05089.1"/>
    </source>
</evidence>
<feature type="transmembrane region" description="Helical" evidence="9">
    <location>
        <begin position="970"/>
        <end position="994"/>
    </location>
</feature>
<keyword evidence="12" id="KW-1185">Reference proteome</keyword>
<dbReference type="InterPro" id="IPR002110">
    <property type="entry name" value="Ankyrin_rpt"/>
</dbReference>
<dbReference type="PROSITE" id="PS50088">
    <property type="entry name" value="ANK_REPEAT"/>
    <property type="match status" value="6"/>
</dbReference>
<comment type="subcellular location">
    <subcellularLocation>
        <location evidence="1">Membrane</location>
        <topology evidence="1">Multi-pass membrane protein</topology>
    </subcellularLocation>
</comment>
<proteinExistence type="predicted"/>
<evidence type="ECO:0000256" key="6">
    <source>
        <dbReference type="ARBA" id="ARBA00023136"/>
    </source>
</evidence>
<dbReference type="InterPro" id="IPR005821">
    <property type="entry name" value="Ion_trans_dom"/>
</dbReference>
<keyword evidence="5 7" id="KW-0040">ANK repeat</keyword>
<evidence type="ECO:0000256" key="4">
    <source>
        <dbReference type="ARBA" id="ARBA00022989"/>
    </source>
</evidence>
<sequence>MKLARQRKSGLPAQAAAGEDGDFVQLRIVRERRKPLLEMKRRQQENELKGHAKKDTADPVDGVIVEEHQMLSRDPPKPRPNTAARVRANEEVRDQLFDTADGGDFSQLQAIMSKIGSLEQVNKLRHPKTDENILHYALSNDKKQLAMKLMNSCTPTFLLSHHTVNRSGISGKNNSLHIITEKNDIEMAKFLLSKLETKERKLEAMHLETAVDIQGQRPRLFSCLHLAAYYGNTSLVRLYLDNGVDVNHLNGKKDTALLWAARWGHNEAVHLLIDRGANTEVKNDKGSTALYWAIRYEFPKTVSILLEKGKANPNTERKLGLVAPIVIAAAYGNEEIMSILLQHPDINIDVSIRGGEMAVHHAAMEGCGKILEMLINRGAKFDAQDETGDTPLLLAAKSGHYEIVQDLIRKGANVNHRNHEGHDAWYYAIEDEEDNSLLQNLVIATRGQDMLWRHPLCIAAANGRADKVQFLLKINTEPMSADADGNTFLHHAAMNDKFEIIEQFNSTISINVQNNRGNTPLHIACYRGFAKTVNVLIQCKAKADVKNNKGETALHVAGHSKHISAETVRELVEYTIKTHAWESLNAKDLEGNNALHIAGKHAKPEVLWEFRFVRFKDRDKDGLIPLHEAVRPGQPEALEMMLDIFERMKRDARINEKSYKKGETVLHLAADEGHSKCVKRLIALGADLAVQDFNGDTVLHRLTKACVENNRDSNRHLEVMDVVFENSVKWWCIKKNIPFPEEENQEMLMSHKRDATLYLINDICNKEGLSVIDQGFKSGVSHVLSRLLMMPNVTMYETSDPFSYTFDVTGLTPRTNNALQGCCGRNTSIAPLTEKDMLSNTSESRLSGVEWLITHTAKSRAAEILDLPPIRVIEKYYTSMVAWTFACMMLVHIVYMSMLTYVGINLLEKLRVNEEAINSSDQETILLYAVIPIEPALIVIYVMSSTLRYFLTGDIDRRSKMSTKKGFRRVVSIIASYMFLIICLIFSGLVFAWIGLFTSRYSYNDYVFAAAVCIGWLLTISFTRGIRAIHYFYRLLISMIIRDVVRFVIVYLFVILAFGFAFHAIFQVSAETVESYGSIFDTLFLTFNMMIGMGELFDGTFESNMAIVGRSATYAKILYLIYIILSTIILLNLLIAMMNDSYSRILKENQIAWRIESVSMGLEMESSIARARSFSNVKINKGDVDSIVQGISSERWYVAIKEKEYRERMRENDHKYTTYEDEVSKRLDDVDTRPEWSTTLEQGLTLRKPPMPDSTDFEIPDRKVVFVVQLR</sequence>
<evidence type="ECO:0000256" key="3">
    <source>
        <dbReference type="ARBA" id="ARBA00022737"/>
    </source>
</evidence>
<evidence type="ECO:0000256" key="7">
    <source>
        <dbReference type="PROSITE-ProRule" id="PRU00023"/>
    </source>
</evidence>
<feature type="region of interest" description="Disordered" evidence="8">
    <location>
        <begin position="1"/>
        <end position="23"/>
    </location>
</feature>
<evidence type="ECO:0000259" key="10">
    <source>
        <dbReference type="Pfam" id="PF00520"/>
    </source>
</evidence>
<protein>
    <submittedName>
        <fullName evidence="11">ANK3-like protein</fullName>
    </submittedName>
</protein>
<dbReference type="InterPro" id="IPR036770">
    <property type="entry name" value="Ankyrin_rpt-contain_sf"/>
</dbReference>
<feature type="transmembrane region" description="Helical" evidence="9">
    <location>
        <begin position="1078"/>
        <end position="1097"/>
    </location>
</feature>